<feature type="transmembrane region" description="Helical" evidence="1">
    <location>
        <begin position="113"/>
        <end position="135"/>
    </location>
</feature>
<evidence type="ECO:0000256" key="1">
    <source>
        <dbReference type="SAM" id="Phobius"/>
    </source>
</evidence>
<dbReference type="InParanoid" id="A0A140L4L8"/>
<keyword evidence="3" id="KW-1185">Reference proteome</keyword>
<keyword evidence="1" id="KW-1133">Transmembrane helix</keyword>
<proteinExistence type="predicted"/>
<dbReference type="AlphaFoldDB" id="A0A140L4L8"/>
<comment type="caution">
    <text evidence="2">The sequence shown here is derived from an EMBL/GenBank/DDBJ whole genome shotgun (WGS) entry which is preliminary data.</text>
</comment>
<gene>
    <name evidence="2" type="ORF">AN618_18610</name>
</gene>
<accession>A0A140L4L8</accession>
<protein>
    <submittedName>
        <fullName evidence="2">Uncharacterized protein</fullName>
    </submittedName>
</protein>
<keyword evidence="1" id="KW-0472">Membrane</keyword>
<name>A0A140L4L8_9FIRM</name>
<dbReference type="EMBL" id="LOED01000026">
    <property type="protein sequence ID" value="KXG75493.1"/>
    <property type="molecule type" value="Genomic_DNA"/>
</dbReference>
<evidence type="ECO:0000313" key="3">
    <source>
        <dbReference type="Proteomes" id="UP000070427"/>
    </source>
</evidence>
<organism evidence="2 3">
    <name type="scientific">Fervidicola ferrireducens</name>
    <dbReference type="NCBI Taxonomy" id="520764"/>
    <lineage>
        <taxon>Bacteria</taxon>
        <taxon>Bacillati</taxon>
        <taxon>Bacillota</taxon>
        <taxon>Clostridia</taxon>
        <taxon>Thermosediminibacterales</taxon>
        <taxon>Thermosediminibacteraceae</taxon>
        <taxon>Fervidicola</taxon>
    </lineage>
</organism>
<dbReference type="RefSeq" id="WP_066354227.1">
    <property type="nucleotide sequence ID" value="NZ_LOED01000026.1"/>
</dbReference>
<sequence length="180" mass="21135">MVLIIFIISFIIFAISLEYLCKVSSYFSCIRIGHYVYLQKRIFSSFLLLCTHSPDDAIRKLYIDLIHEALPKVIEAARNEDKIILKTHLIRENLFHKLPSSPLIEPIPFSDRILVLLTVISTDILRFIFTGYRILTGKEKKRIKRRTNVNSKVVATVAKKRAERIIKILHHKKYKITWEK</sequence>
<keyword evidence="1" id="KW-0812">Transmembrane</keyword>
<dbReference type="Proteomes" id="UP000070427">
    <property type="component" value="Unassembled WGS sequence"/>
</dbReference>
<reference evidence="2 3" key="1">
    <citation type="submission" date="2015-12" db="EMBL/GenBank/DDBJ databases">
        <title>Draft genome sequnece of Fervidicola ferrireducens strain Y170.</title>
        <authorList>
            <person name="Patel B.K."/>
        </authorList>
    </citation>
    <scope>NUCLEOTIDE SEQUENCE [LARGE SCALE GENOMIC DNA]</scope>
    <source>
        <strain evidence="2 3">Y170</strain>
    </source>
</reference>
<evidence type="ECO:0000313" key="2">
    <source>
        <dbReference type="EMBL" id="KXG75493.1"/>
    </source>
</evidence>